<feature type="binding site" evidence="6">
    <location>
        <position position="174"/>
    </location>
    <ligand>
        <name>substrate</name>
    </ligand>
</feature>
<feature type="binding site" evidence="6">
    <location>
        <position position="231"/>
    </location>
    <ligand>
        <name>a divalent metal cation</name>
        <dbReference type="ChEBI" id="CHEBI:60240"/>
        <label>2</label>
        <note>catalytic</note>
    </ligand>
</feature>
<feature type="binding site" evidence="6">
    <location>
        <position position="104"/>
    </location>
    <ligand>
        <name>a divalent metal cation</name>
        <dbReference type="ChEBI" id="CHEBI:60240"/>
        <label>2</label>
        <note>catalytic</note>
    </ligand>
</feature>
<dbReference type="SUPFAM" id="SSF55920">
    <property type="entry name" value="Creatinase/aminopeptidase"/>
    <property type="match status" value="1"/>
</dbReference>
<evidence type="ECO:0000313" key="10">
    <source>
        <dbReference type="Proteomes" id="UP001595444"/>
    </source>
</evidence>
<dbReference type="InterPro" id="IPR000994">
    <property type="entry name" value="Pept_M24"/>
</dbReference>
<dbReference type="Gene3D" id="3.90.230.10">
    <property type="entry name" value="Creatinase/methionine aminopeptidase superfamily"/>
    <property type="match status" value="1"/>
</dbReference>
<dbReference type="InterPro" id="IPR036005">
    <property type="entry name" value="Creatinase/aminopeptidase-like"/>
</dbReference>
<evidence type="ECO:0000256" key="5">
    <source>
        <dbReference type="ARBA" id="ARBA00022801"/>
    </source>
</evidence>
<dbReference type="PRINTS" id="PR00599">
    <property type="entry name" value="MAPEPTIDASE"/>
</dbReference>
<dbReference type="RefSeq" id="WP_194213206.1">
    <property type="nucleotide sequence ID" value="NZ_CP061205.1"/>
</dbReference>
<feature type="binding site" evidence="6">
    <location>
        <position position="76"/>
    </location>
    <ligand>
        <name>substrate</name>
    </ligand>
</feature>
<feature type="binding site" evidence="6">
    <location>
        <position position="93"/>
    </location>
    <ligand>
        <name>a divalent metal cation</name>
        <dbReference type="ChEBI" id="CHEBI:60240"/>
        <label>1</label>
    </ligand>
</feature>
<keyword evidence="10" id="KW-1185">Reference proteome</keyword>
<evidence type="ECO:0000256" key="6">
    <source>
        <dbReference type="HAMAP-Rule" id="MF_01974"/>
    </source>
</evidence>
<sequence length="246" mass="26575">MTIDTEEQLEKLKEIGRICRDVLNAMGAAVRPGITPLELDKMGGQMLAERGAKSAPMLAYNFPGYTCISVGDAVAHGIPGTIPLEEGQLVNIDVSAEKDGIFADTGASFGVGEISPDLQKLLDATRDAQRKAMFAARAGQPVNVVGKTVQREAYKHGFQIVDGLNGHGVGNWIHEEPSVPNLYYPSDRTKLKEGQVMTIEPFLTTGSRHYYEDADGWTLRLKDGGFGAQFEHTFVVTKGAPIIVTA</sequence>
<dbReference type="EMBL" id="JBHRSL010000010">
    <property type="protein sequence ID" value="MFC3053062.1"/>
    <property type="molecule type" value="Genomic_DNA"/>
</dbReference>
<comment type="cofactor">
    <cofactor evidence="6">
        <name>Co(2+)</name>
        <dbReference type="ChEBI" id="CHEBI:48828"/>
    </cofactor>
    <cofactor evidence="6">
        <name>Zn(2+)</name>
        <dbReference type="ChEBI" id="CHEBI:29105"/>
    </cofactor>
    <cofactor evidence="6">
        <name>Mn(2+)</name>
        <dbReference type="ChEBI" id="CHEBI:29035"/>
    </cofactor>
    <cofactor evidence="6">
        <name>Fe(2+)</name>
        <dbReference type="ChEBI" id="CHEBI:29033"/>
    </cofactor>
    <text evidence="6">Binds 2 divalent metal cations per subunit. Has a high-affinity and a low affinity metal-binding site. The true nature of the physiological cofactor is under debate. The enzyme is active with cobalt, zinc, manganese or divalent iron ions. Most likely, methionine aminopeptidases function as mononuclear Fe(2+)-metalloproteases under physiological conditions, and the catalytically relevant metal-binding site has been assigned to the histidine-containing high-affinity site.</text>
</comment>
<evidence type="ECO:0000256" key="2">
    <source>
        <dbReference type="ARBA" id="ARBA00022438"/>
    </source>
</evidence>
<dbReference type="NCBIfam" id="TIGR00500">
    <property type="entry name" value="met_pdase_I"/>
    <property type="match status" value="1"/>
</dbReference>
<dbReference type="PANTHER" id="PTHR43330:SF13">
    <property type="entry name" value="METHIONINE AMINOPEPTIDASE 2"/>
    <property type="match status" value="1"/>
</dbReference>
<gene>
    <name evidence="6 9" type="primary">map</name>
    <name evidence="9" type="ORF">ACFOKA_14195</name>
</gene>
<dbReference type="CDD" id="cd01086">
    <property type="entry name" value="MetAP1"/>
    <property type="match status" value="1"/>
</dbReference>
<comment type="caution">
    <text evidence="9">The sequence shown here is derived from an EMBL/GenBank/DDBJ whole genome shotgun (WGS) entry which is preliminary data.</text>
</comment>
<evidence type="ECO:0000256" key="7">
    <source>
        <dbReference type="RuleBase" id="RU003653"/>
    </source>
</evidence>
<evidence type="ECO:0000256" key="3">
    <source>
        <dbReference type="ARBA" id="ARBA00022670"/>
    </source>
</evidence>
<feature type="binding site" evidence="6">
    <location>
        <position position="231"/>
    </location>
    <ligand>
        <name>a divalent metal cation</name>
        <dbReference type="ChEBI" id="CHEBI:60240"/>
        <label>1</label>
    </ligand>
</feature>
<keyword evidence="2 6" id="KW-0031">Aminopeptidase</keyword>
<protein>
    <recommendedName>
        <fullName evidence="6 7">Methionine aminopeptidase</fullName>
        <shortName evidence="6">MAP</shortName>
        <shortName evidence="6">MetAP</shortName>
        <ecNumber evidence="6 7">3.4.11.18</ecNumber>
    </recommendedName>
    <alternativeName>
        <fullName evidence="6">Peptidase M</fullName>
    </alternativeName>
</protein>
<evidence type="ECO:0000313" key="9">
    <source>
        <dbReference type="EMBL" id="MFC3053062.1"/>
    </source>
</evidence>
<keyword evidence="4 6" id="KW-0479">Metal-binding</keyword>
<evidence type="ECO:0000256" key="1">
    <source>
        <dbReference type="ARBA" id="ARBA00002521"/>
    </source>
</evidence>
<feature type="domain" description="Peptidase M24" evidence="8">
    <location>
        <begin position="10"/>
        <end position="238"/>
    </location>
</feature>
<dbReference type="HAMAP" id="MF_01974">
    <property type="entry name" value="MetAP_1"/>
    <property type="match status" value="1"/>
</dbReference>
<dbReference type="InterPro" id="IPR002467">
    <property type="entry name" value="Pept_M24A_MAP1"/>
</dbReference>
<dbReference type="Pfam" id="PF00557">
    <property type="entry name" value="Peptidase_M24"/>
    <property type="match status" value="1"/>
</dbReference>
<organism evidence="9 10">
    <name type="scientific">Kordiimonas pumila</name>
    <dbReference type="NCBI Taxonomy" id="2161677"/>
    <lineage>
        <taxon>Bacteria</taxon>
        <taxon>Pseudomonadati</taxon>
        <taxon>Pseudomonadota</taxon>
        <taxon>Alphaproteobacteria</taxon>
        <taxon>Kordiimonadales</taxon>
        <taxon>Kordiimonadaceae</taxon>
        <taxon>Kordiimonas</taxon>
    </lineage>
</organism>
<comment type="similarity">
    <text evidence="6">Belongs to the peptidase M24A family. Methionine aminopeptidase type 1 subfamily.</text>
</comment>
<keyword evidence="3 6" id="KW-0645">Protease</keyword>
<name>A0ABV7D7U9_9PROT</name>
<feature type="binding site" evidence="6">
    <location>
        <position position="104"/>
    </location>
    <ligand>
        <name>a divalent metal cation</name>
        <dbReference type="ChEBI" id="CHEBI:60240"/>
        <label>1</label>
    </ligand>
</feature>
<dbReference type="PANTHER" id="PTHR43330">
    <property type="entry name" value="METHIONINE AMINOPEPTIDASE"/>
    <property type="match status" value="1"/>
</dbReference>
<keyword evidence="5 6" id="KW-0378">Hydrolase</keyword>
<dbReference type="GO" id="GO:0004239">
    <property type="term" value="F:initiator methionyl aminopeptidase activity"/>
    <property type="evidence" value="ECO:0007669"/>
    <property type="project" value="UniProtKB-EC"/>
</dbReference>
<evidence type="ECO:0000256" key="4">
    <source>
        <dbReference type="ARBA" id="ARBA00022723"/>
    </source>
</evidence>
<comment type="catalytic activity">
    <reaction evidence="6 7">
        <text>Release of N-terminal amino acids, preferentially methionine, from peptides and arylamides.</text>
        <dbReference type="EC" id="3.4.11.18"/>
    </reaction>
</comment>
<dbReference type="EC" id="3.4.11.18" evidence="6 7"/>
<feature type="binding site" evidence="6">
    <location>
        <position position="167"/>
    </location>
    <ligand>
        <name>a divalent metal cation</name>
        <dbReference type="ChEBI" id="CHEBI:60240"/>
        <label>2</label>
        <note>catalytic</note>
    </ligand>
</feature>
<dbReference type="InterPro" id="IPR001714">
    <property type="entry name" value="Pept_M24_MAP"/>
</dbReference>
<comment type="function">
    <text evidence="1 6">Removes the N-terminal methionine from nascent proteins. The N-terminal methionine is often cleaved when the second residue in the primary sequence is small and uncharged (Met-Ala-, Cys, Gly, Pro, Ser, Thr, or Val). Requires deformylation of the N(alpha)-formylated initiator methionine before it can be hydrolyzed.</text>
</comment>
<reference evidence="10" key="1">
    <citation type="journal article" date="2019" name="Int. J. Syst. Evol. Microbiol.">
        <title>The Global Catalogue of Microorganisms (GCM) 10K type strain sequencing project: providing services to taxonomists for standard genome sequencing and annotation.</title>
        <authorList>
            <consortium name="The Broad Institute Genomics Platform"/>
            <consortium name="The Broad Institute Genome Sequencing Center for Infectious Disease"/>
            <person name="Wu L."/>
            <person name="Ma J."/>
        </authorList>
    </citation>
    <scope>NUCLEOTIDE SEQUENCE [LARGE SCALE GENOMIC DNA]</scope>
    <source>
        <strain evidence="10">KCTC 62164</strain>
    </source>
</reference>
<dbReference type="Proteomes" id="UP001595444">
    <property type="component" value="Unassembled WGS sequence"/>
</dbReference>
<comment type="subunit">
    <text evidence="6">Monomer.</text>
</comment>
<evidence type="ECO:0000259" key="8">
    <source>
        <dbReference type="Pfam" id="PF00557"/>
    </source>
</evidence>
<proteinExistence type="inferred from homology"/>
<accession>A0ABV7D7U9</accession>
<feature type="binding site" evidence="6">
    <location>
        <position position="200"/>
    </location>
    <ligand>
        <name>a divalent metal cation</name>
        <dbReference type="ChEBI" id="CHEBI:60240"/>
        <label>2</label>
        <note>catalytic</note>
    </ligand>
</feature>